<organism evidence="2 3">
    <name type="scientific">Strongylus vulgaris</name>
    <name type="common">Blood worm</name>
    <dbReference type="NCBI Taxonomy" id="40348"/>
    <lineage>
        <taxon>Eukaryota</taxon>
        <taxon>Metazoa</taxon>
        <taxon>Ecdysozoa</taxon>
        <taxon>Nematoda</taxon>
        <taxon>Chromadorea</taxon>
        <taxon>Rhabditida</taxon>
        <taxon>Rhabditina</taxon>
        <taxon>Rhabditomorpha</taxon>
        <taxon>Strongyloidea</taxon>
        <taxon>Strongylidae</taxon>
        <taxon>Strongylus</taxon>
    </lineage>
</organism>
<dbReference type="AlphaFoldDB" id="A0A3P7JMC2"/>
<keyword evidence="3" id="KW-1185">Reference proteome</keyword>
<dbReference type="EMBL" id="UYYB01115456">
    <property type="protein sequence ID" value="VDM81983.1"/>
    <property type="molecule type" value="Genomic_DNA"/>
</dbReference>
<accession>A0A3P7JMC2</accession>
<dbReference type="Proteomes" id="UP000270094">
    <property type="component" value="Unassembled WGS sequence"/>
</dbReference>
<evidence type="ECO:0000313" key="3">
    <source>
        <dbReference type="Proteomes" id="UP000270094"/>
    </source>
</evidence>
<feature type="region of interest" description="Disordered" evidence="1">
    <location>
        <begin position="21"/>
        <end position="52"/>
    </location>
</feature>
<name>A0A3P7JMC2_STRVU</name>
<evidence type="ECO:0000313" key="2">
    <source>
        <dbReference type="EMBL" id="VDM81983.1"/>
    </source>
</evidence>
<reference evidence="2 3" key="1">
    <citation type="submission" date="2018-11" db="EMBL/GenBank/DDBJ databases">
        <authorList>
            <consortium name="Pathogen Informatics"/>
        </authorList>
    </citation>
    <scope>NUCLEOTIDE SEQUENCE [LARGE SCALE GENOMIC DNA]</scope>
</reference>
<gene>
    <name evidence="2" type="ORF">SVUK_LOCUS16981</name>
</gene>
<evidence type="ECO:0000256" key="1">
    <source>
        <dbReference type="SAM" id="MobiDB-lite"/>
    </source>
</evidence>
<protein>
    <submittedName>
        <fullName evidence="2">Uncharacterized protein</fullName>
    </submittedName>
</protein>
<dbReference type="OrthoDB" id="5808239at2759"/>
<sequence length="74" mass="8039">MASFVVPLQVEYVSDVILTRQDETPTEFAPRPDSARESAANSGTGGVMNGESAALNIPRPKVCHFYNCHGKPFE</sequence>
<proteinExistence type="predicted"/>